<dbReference type="PANTHER" id="PTHR32309:SF13">
    <property type="entry name" value="FERRIC ENTEROBACTIN TRANSPORT PROTEIN FEPE"/>
    <property type="match status" value="1"/>
</dbReference>
<keyword evidence="2" id="KW-1133">Transmembrane helix</keyword>
<feature type="transmembrane region" description="Helical" evidence="2">
    <location>
        <begin position="87"/>
        <end position="106"/>
    </location>
</feature>
<feature type="transmembrane region" description="Helical" evidence="2">
    <location>
        <begin position="118"/>
        <end position="135"/>
    </location>
</feature>
<feature type="region of interest" description="Disordered" evidence="1">
    <location>
        <begin position="138"/>
        <end position="158"/>
    </location>
</feature>
<comment type="caution">
    <text evidence="3">The sequence shown here is derived from an EMBL/GenBank/DDBJ whole genome shotgun (WGS) entry which is preliminary data.</text>
</comment>
<dbReference type="EMBL" id="VSSQ01053118">
    <property type="protein sequence ID" value="MPN07158.1"/>
    <property type="molecule type" value="Genomic_DNA"/>
</dbReference>
<evidence type="ECO:0000256" key="2">
    <source>
        <dbReference type="SAM" id="Phobius"/>
    </source>
</evidence>
<sequence>MVVKNLGIDYTYTELQEMLSVSNPKDTRILYITVKSPSAAMASILANEYATVAKKYIFETMSTEEPNILSVALQPTRPVSPNKTRTVMLGFILGGMLMAGIFVAGFVMDDKVKTPDDILKYSGLVTLAVIPALRANKPVKTGRPKEPPLPVGQARGRG</sequence>
<dbReference type="GO" id="GO:0005886">
    <property type="term" value="C:plasma membrane"/>
    <property type="evidence" value="ECO:0007669"/>
    <property type="project" value="TreeGrafter"/>
</dbReference>
<dbReference type="GO" id="GO:0004713">
    <property type="term" value="F:protein tyrosine kinase activity"/>
    <property type="evidence" value="ECO:0007669"/>
    <property type="project" value="TreeGrafter"/>
</dbReference>
<proteinExistence type="predicted"/>
<evidence type="ECO:0000313" key="3">
    <source>
        <dbReference type="EMBL" id="MPN07158.1"/>
    </source>
</evidence>
<keyword evidence="2" id="KW-0472">Membrane</keyword>
<evidence type="ECO:0000256" key="1">
    <source>
        <dbReference type="SAM" id="MobiDB-lite"/>
    </source>
</evidence>
<protein>
    <submittedName>
        <fullName evidence="3">Capsular polysaccharide type 8 biosynthesis protein cap8A</fullName>
    </submittedName>
</protein>
<dbReference type="InterPro" id="IPR050445">
    <property type="entry name" value="Bact_polysacc_biosynth/exp"/>
</dbReference>
<dbReference type="AlphaFoldDB" id="A0A645EYM9"/>
<organism evidence="3">
    <name type="scientific">bioreactor metagenome</name>
    <dbReference type="NCBI Taxonomy" id="1076179"/>
    <lineage>
        <taxon>unclassified sequences</taxon>
        <taxon>metagenomes</taxon>
        <taxon>ecological metagenomes</taxon>
    </lineage>
</organism>
<reference evidence="3" key="1">
    <citation type="submission" date="2019-08" db="EMBL/GenBank/DDBJ databases">
        <authorList>
            <person name="Kucharzyk K."/>
            <person name="Murdoch R.W."/>
            <person name="Higgins S."/>
            <person name="Loffler F."/>
        </authorList>
    </citation>
    <scope>NUCLEOTIDE SEQUENCE</scope>
</reference>
<dbReference type="PANTHER" id="PTHR32309">
    <property type="entry name" value="TYROSINE-PROTEIN KINASE"/>
    <property type="match status" value="1"/>
</dbReference>
<gene>
    <name evidence="3" type="primary">cap8A</name>
    <name evidence="3" type="ORF">SDC9_154424</name>
</gene>
<name>A0A645EYM9_9ZZZZ</name>
<accession>A0A645EYM9</accession>
<keyword evidence="2" id="KW-0812">Transmembrane</keyword>